<dbReference type="OrthoDB" id="5100172at2759"/>
<sequence length="208" mass="23337">MKPLSRSVRQFPEDKPDQAIMPSSNDWNQTGPGRRYRPKPFDFSYILSPYPPVDSHLANSLDNLSLADDMITETTSQDAGLADEPVICSRRSCRNPARTNHKQCGNCIDKHAAQKRARVQQRRNQGIKDPITGEITKRCADCGVPAVKYRCGRCGKKKNASNQAVYSKRRGKGVCTRCGRERDRAGSCCKRCLNGEKSRYNQNRKSTG</sequence>
<dbReference type="GeneID" id="70215802"/>
<gene>
    <name evidence="2" type="ORF">BKA55DRAFT_3610</name>
</gene>
<evidence type="ECO:0000256" key="1">
    <source>
        <dbReference type="SAM" id="MobiDB-lite"/>
    </source>
</evidence>
<feature type="region of interest" description="Disordered" evidence="1">
    <location>
        <begin position="1"/>
        <end position="35"/>
    </location>
</feature>
<accession>A0A9P9R819</accession>
<proteinExistence type="predicted"/>
<comment type="caution">
    <text evidence="2">The sequence shown here is derived from an EMBL/GenBank/DDBJ whole genome shotgun (WGS) entry which is preliminary data.</text>
</comment>
<dbReference type="EMBL" id="JAGMUX010000001">
    <property type="protein sequence ID" value="KAH7269242.1"/>
    <property type="molecule type" value="Genomic_DNA"/>
</dbReference>
<dbReference type="RefSeq" id="XP_046056010.1">
    <property type="nucleotide sequence ID" value="XM_046185848.1"/>
</dbReference>
<dbReference type="Proteomes" id="UP000720189">
    <property type="component" value="Unassembled WGS sequence"/>
</dbReference>
<organism evidence="2 3">
    <name type="scientific">Fusarium redolens</name>
    <dbReference type="NCBI Taxonomy" id="48865"/>
    <lineage>
        <taxon>Eukaryota</taxon>
        <taxon>Fungi</taxon>
        <taxon>Dikarya</taxon>
        <taxon>Ascomycota</taxon>
        <taxon>Pezizomycotina</taxon>
        <taxon>Sordariomycetes</taxon>
        <taxon>Hypocreomycetidae</taxon>
        <taxon>Hypocreales</taxon>
        <taxon>Nectriaceae</taxon>
        <taxon>Fusarium</taxon>
        <taxon>Fusarium redolens species complex</taxon>
    </lineage>
</organism>
<reference evidence="2" key="1">
    <citation type="journal article" date="2021" name="Nat. Commun.">
        <title>Genetic determinants of endophytism in the Arabidopsis root mycobiome.</title>
        <authorList>
            <person name="Mesny F."/>
            <person name="Miyauchi S."/>
            <person name="Thiergart T."/>
            <person name="Pickel B."/>
            <person name="Atanasova L."/>
            <person name="Karlsson M."/>
            <person name="Huettel B."/>
            <person name="Barry K.W."/>
            <person name="Haridas S."/>
            <person name="Chen C."/>
            <person name="Bauer D."/>
            <person name="Andreopoulos W."/>
            <person name="Pangilinan J."/>
            <person name="LaButti K."/>
            <person name="Riley R."/>
            <person name="Lipzen A."/>
            <person name="Clum A."/>
            <person name="Drula E."/>
            <person name="Henrissat B."/>
            <person name="Kohler A."/>
            <person name="Grigoriev I.V."/>
            <person name="Martin F.M."/>
            <person name="Hacquard S."/>
        </authorList>
    </citation>
    <scope>NUCLEOTIDE SEQUENCE</scope>
    <source>
        <strain evidence="2">MPI-CAGE-AT-0023</strain>
    </source>
</reference>
<evidence type="ECO:0000313" key="3">
    <source>
        <dbReference type="Proteomes" id="UP000720189"/>
    </source>
</evidence>
<name>A0A9P9R819_FUSRE</name>
<protein>
    <submittedName>
        <fullName evidence="2">Uncharacterized protein</fullName>
    </submittedName>
</protein>
<evidence type="ECO:0000313" key="2">
    <source>
        <dbReference type="EMBL" id="KAH7269242.1"/>
    </source>
</evidence>
<dbReference type="AlphaFoldDB" id="A0A9P9R819"/>
<feature type="compositionally biased region" description="Polar residues" evidence="1">
    <location>
        <begin position="21"/>
        <end position="31"/>
    </location>
</feature>
<keyword evidence="3" id="KW-1185">Reference proteome</keyword>